<dbReference type="Proteomes" id="UP001055172">
    <property type="component" value="Unassembled WGS sequence"/>
</dbReference>
<comment type="caution">
    <text evidence="1">The sequence shown here is derived from an EMBL/GenBank/DDBJ whole genome shotgun (WGS) entry which is preliminary data.</text>
</comment>
<accession>A0AA37H212</accession>
<evidence type="ECO:0000313" key="2">
    <source>
        <dbReference type="Proteomes" id="UP001055172"/>
    </source>
</evidence>
<protein>
    <submittedName>
        <fullName evidence="1">Uncharacterized protein</fullName>
    </submittedName>
</protein>
<evidence type="ECO:0000313" key="1">
    <source>
        <dbReference type="EMBL" id="GJC90143.1"/>
    </source>
</evidence>
<keyword evidence="2" id="KW-1185">Reference proteome</keyword>
<gene>
    <name evidence="1" type="ORF">ColLi_12981</name>
</gene>
<proteinExistence type="predicted"/>
<dbReference type="EMBL" id="BPPX01000049">
    <property type="protein sequence ID" value="GJC90143.1"/>
    <property type="molecule type" value="Genomic_DNA"/>
</dbReference>
<dbReference type="AlphaFoldDB" id="A0AA37H212"/>
<sequence length="126" mass="14820">MSPRVDWDARPYHWLKYLKQAKDVNVIAHDQLVEKLDKDDLAIVKWAVSIQQTDGNQQQAYDTGSLVFLDLDEQPEWQDHKAFLASWNHSLAKAHRDKLRKQRREMEEREKGNLALASRSHLTCRV</sequence>
<organism evidence="1 2">
    <name type="scientific">Colletotrichum liriopes</name>
    <dbReference type="NCBI Taxonomy" id="708192"/>
    <lineage>
        <taxon>Eukaryota</taxon>
        <taxon>Fungi</taxon>
        <taxon>Dikarya</taxon>
        <taxon>Ascomycota</taxon>
        <taxon>Pezizomycotina</taxon>
        <taxon>Sordariomycetes</taxon>
        <taxon>Hypocreomycetidae</taxon>
        <taxon>Glomerellales</taxon>
        <taxon>Glomerellaceae</taxon>
        <taxon>Colletotrichum</taxon>
        <taxon>Colletotrichum spaethianum species complex</taxon>
    </lineage>
</organism>
<reference evidence="1 2" key="1">
    <citation type="submission" date="2021-07" db="EMBL/GenBank/DDBJ databases">
        <title>Genome data of Colletotrichum spaethianum.</title>
        <authorList>
            <person name="Utami Y.D."/>
            <person name="Hiruma K."/>
        </authorList>
    </citation>
    <scope>NUCLEOTIDE SEQUENCE [LARGE SCALE GENOMIC DNA]</scope>
    <source>
        <strain evidence="1 2">MAFF 242679</strain>
    </source>
</reference>
<name>A0AA37H212_9PEZI</name>